<dbReference type="PROSITE" id="PS51379">
    <property type="entry name" value="4FE4S_FER_2"/>
    <property type="match status" value="1"/>
</dbReference>
<dbReference type="Gene3D" id="3.30.70.20">
    <property type="match status" value="1"/>
</dbReference>
<evidence type="ECO:0000256" key="2">
    <source>
        <dbReference type="ARBA" id="ARBA00023004"/>
    </source>
</evidence>
<dbReference type="GO" id="GO:0051536">
    <property type="term" value="F:iron-sulfur cluster binding"/>
    <property type="evidence" value="ECO:0007669"/>
    <property type="project" value="UniProtKB-KW"/>
</dbReference>
<dbReference type="InterPro" id="IPR017896">
    <property type="entry name" value="4Fe4S_Fe-S-bd"/>
</dbReference>
<accession>A0A2K9NKL9</accession>
<keyword evidence="2" id="KW-0408">Iron</keyword>
<evidence type="ECO:0000313" key="6">
    <source>
        <dbReference type="Proteomes" id="UP000234752"/>
    </source>
</evidence>
<feature type="domain" description="4Fe-4S ferredoxin-type" evidence="4">
    <location>
        <begin position="63"/>
        <end position="92"/>
    </location>
</feature>
<dbReference type="Proteomes" id="UP000234752">
    <property type="component" value="Plasmid unnamed1"/>
</dbReference>
<proteinExistence type="predicted"/>
<keyword evidence="6" id="KW-1185">Reference proteome</keyword>
<dbReference type="PROSITE" id="PS00198">
    <property type="entry name" value="4FE4S_FER_1"/>
    <property type="match status" value="1"/>
</dbReference>
<dbReference type="AlphaFoldDB" id="A0A2K9NKL9"/>
<dbReference type="InterPro" id="IPR017900">
    <property type="entry name" value="4Fe4S_Fe_S_CS"/>
</dbReference>
<gene>
    <name evidence="5" type="ORF">C0V82_22570</name>
</gene>
<evidence type="ECO:0000313" key="5">
    <source>
        <dbReference type="EMBL" id="AUN33176.1"/>
    </source>
</evidence>
<evidence type="ECO:0000256" key="1">
    <source>
        <dbReference type="ARBA" id="ARBA00022723"/>
    </source>
</evidence>
<name>A0A2K9NKL9_9PROT</name>
<evidence type="ECO:0000259" key="4">
    <source>
        <dbReference type="PROSITE" id="PS51379"/>
    </source>
</evidence>
<geneLocation type="plasmid" evidence="5 6">
    <name>unnamed1</name>
</geneLocation>
<organism evidence="5 6">
    <name type="scientific">Niveispirillum cyanobacteriorum</name>
    <dbReference type="NCBI Taxonomy" id="1612173"/>
    <lineage>
        <taxon>Bacteria</taxon>
        <taxon>Pseudomonadati</taxon>
        <taxon>Pseudomonadota</taxon>
        <taxon>Alphaproteobacteria</taxon>
        <taxon>Rhodospirillales</taxon>
        <taxon>Azospirillaceae</taxon>
        <taxon>Niveispirillum</taxon>
    </lineage>
</organism>
<dbReference type="EMBL" id="CP025613">
    <property type="protein sequence ID" value="AUN33176.1"/>
    <property type="molecule type" value="Genomic_DNA"/>
</dbReference>
<sequence length="99" mass="10537">MKGEAMETRLSRRALFARQTQAQSALAIISASCLAENGAYCRTCADACPEGAIRFHLQPRGRARADVNADRCTGCGDCLPPCPANAIRLSGTVEETHGQ</sequence>
<evidence type="ECO:0000256" key="3">
    <source>
        <dbReference type="ARBA" id="ARBA00023014"/>
    </source>
</evidence>
<keyword evidence="5" id="KW-0614">Plasmid</keyword>
<dbReference type="SUPFAM" id="SSF54862">
    <property type="entry name" value="4Fe-4S ferredoxins"/>
    <property type="match status" value="1"/>
</dbReference>
<dbReference type="GO" id="GO:0046872">
    <property type="term" value="F:metal ion binding"/>
    <property type="evidence" value="ECO:0007669"/>
    <property type="project" value="UniProtKB-KW"/>
</dbReference>
<dbReference type="KEGG" id="ncb:C0V82_22570"/>
<protein>
    <recommendedName>
        <fullName evidence="4">4Fe-4S ferredoxin-type domain-containing protein</fullName>
    </recommendedName>
</protein>
<keyword evidence="3" id="KW-0411">Iron-sulfur</keyword>
<dbReference type="PROSITE" id="PS51257">
    <property type="entry name" value="PROKAR_LIPOPROTEIN"/>
    <property type="match status" value="1"/>
</dbReference>
<dbReference type="Pfam" id="PF12838">
    <property type="entry name" value="Fer4_7"/>
    <property type="match status" value="1"/>
</dbReference>
<keyword evidence="1" id="KW-0479">Metal-binding</keyword>
<reference evidence="5 6" key="1">
    <citation type="submission" date="2017-12" db="EMBL/GenBank/DDBJ databases">
        <title>Genomes of bacteria within cyanobacterial aggregates.</title>
        <authorList>
            <person name="Cai H."/>
        </authorList>
    </citation>
    <scope>NUCLEOTIDE SEQUENCE [LARGE SCALE GENOMIC DNA]</scope>
    <source>
        <strain evidence="5 6">TH16</strain>
        <plasmid evidence="5 6">unnamed1</plasmid>
    </source>
</reference>